<evidence type="ECO:0000313" key="2">
    <source>
        <dbReference type="EMBL" id="QDU97201.1"/>
    </source>
</evidence>
<organism evidence="2 3">
    <name type="scientific">Lignipirellula cremea</name>
    <dbReference type="NCBI Taxonomy" id="2528010"/>
    <lineage>
        <taxon>Bacteria</taxon>
        <taxon>Pseudomonadati</taxon>
        <taxon>Planctomycetota</taxon>
        <taxon>Planctomycetia</taxon>
        <taxon>Pirellulales</taxon>
        <taxon>Pirellulaceae</taxon>
        <taxon>Lignipirellula</taxon>
    </lineage>
</organism>
<keyword evidence="1" id="KW-1133">Transmembrane helix</keyword>
<keyword evidence="3" id="KW-1185">Reference proteome</keyword>
<accession>A0A518DZG6</accession>
<dbReference type="RefSeq" id="WP_145055988.1">
    <property type="nucleotide sequence ID" value="NZ_CP036433.1"/>
</dbReference>
<dbReference type="Proteomes" id="UP000317648">
    <property type="component" value="Chromosome"/>
</dbReference>
<keyword evidence="1" id="KW-0472">Membrane</keyword>
<dbReference type="KEGG" id="lcre:Pla8534_50460"/>
<keyword evidence="1" id="KW-0812">Transmembrane</keyword>
<protein>
    <submittedName>
        <fullName evidence="2">Uncharacterized protein</fullName>
    </submittedName>
</protein>
<feature type="transmembrane region" description="Helical" evidence="1">
    <location>
        <begin position="20"/>
        <end position="43"/>
    </location>
</feature>
<dbReference type="EMBL" id="CP036433">
    <property type="protein sequence ID" value="QDU97201.1"/>
    <property type="molecule type" value="Genomic_DNA"/>
</dbReference>
<gene>
    <name evidence="2" type="ORF">Pla8534_50460</name>
</gene>
<sequence length="157" mass="17553">MSEDTPIEKPQSPGVSPRIVLLLVVLASFATAVLVLATCYFFAAENEGLTKQEGIFSPKARELPYEGHENFPSPYTSPPNVILLDYANRLSRDTAVTEVTTFGFQWKSSSDEHSSYLKWQAEGVSEFVSLPVFKALQEENVRLQGQVELLQKINQEK</sequence>
<proteinExistence type="predicted"/>
<evidence type="ECO:0000256" key="1">
    <source>
        <dbReference type="SAM" id="Phobius"/>
    </source>
</evidence>
<name>A0A518DZG6_9BACT</name>
<dbReference type="AlphaFoldDB" id="A0A518DZG6"/>
<reference evidence="2 3" key="1">
    <citation type="submission" date="2019-02" db="EMBL/GenBank/DDBJ databases">
        <title>Deep-cultivation of Planctomycetes and their phenomic and genomic characterization uncovers novel biology.</title>
        <authorList>
            <person name="Wiegand S."/>
            <person name="Jogler M."/>
            <person name="Boedeker C."/>
            <person name="Pinto D."/>
            <person name="Vollmers J."/>
            <person name="Rivas-Marin E."/>
            <person name="Kohn T."/>
            <person name="Peeters S.H."/>
            <person name="Heuer A."/>
            <person name="Rast P."/>
            <person name="Oberbeckmann S."/>
            <person name="Bunk B."/>
            <person name="Jeske O."/>
            <person name="Meyerdierks A."/>
            <person name="Storesund J.E."/>
            <person name="Kallscheuer N."/>
            <person name="Luecker S."/>
            <person name="Lage O.M."/>
            <person name="Pohl T."/>
            <person name="Merkel B.J."/>
            <person name="Hornburger P."/>
            <person name="Mueller R.-W."/>
            <person name="Bruemmer F."/>
            <person name="Labrenz M."/>
            <person name="Spormann A.M."/>
            <person name="Op den Camp H."/>
            <person name="Overmann J."/>
            <person name="Amann R."/>
            <person name="Jetten M.S.M."/>
            <person name="Mascher T."/>
            <person name="Medema M.H."/>
            <person name="Devos D.P."/>
            <person name="Kaster A.-K."/>
            <person name="Ovreas L."/>
            <person name="Rohde M."/>
            <person name="Galperin M.Y."/>
            <person name="Jogler C."/>
        </authorList>
    </citation>
    <scope>NUCLEOTIDE SEQUENCE [LARGE SCALE GENOMIC DNA]</scope>
    <source>
        <strain evidence="2 3">Pla85_3_4</strain>
    </source>
</reference>
<evidence type="ECO:0000313" key="3">
    <source>
        <dbReference type="Proteomes" id="UP000317648"/>
    </source>
</evidence>